<keyword evidence="1" id="KW-0677">Repeat</keyword>
<evidence type="ECO:0008006" key="7">
    <source>
        <dbReference type="Google" id="ProtNLM"/>
    </source>
</evidence>
<dbReference type="Gene3D" id="3.40.50.300">
    <property type="entry name" value="P-loop containing nucleotide triphosphate hydrolases"/>
    <property type="match status" value="1"/>
</dbReference>
<dbReference type="Pfam" id="PF25053">
    <property type="entry name" value="DUF7791"/>
    <property type="match status" value="1"/>
</dbReference>
<organism evidence="5 6">
    <name type="scientific">Podospora fimiseda</name>
    <dbReference type="NCBI Taxonomy" id="252190"/>
    <lineage>
        <taxon>Eukaryota</taxon>
        <taxon>Fungi</taxon>
        <taxon>Dikarya</taxon>
        <taxon>Ascomycota</taxon>
        <taxon>Pezizomycotina</taxon>
        <taxon>Sordariomycetes</taxon>
        <taxon>Sordariomycetidae</taxon>
        <taxon>Sordariales</taxon>
        <taxon>Podosporaceae</taxon>
        <taxon>Podospora</taxon>
    </lineage>
</organism>
<feature type="domain" description="Nephrocystin 3-like N-terminal" evidence="3">
    <location>
        <begin position="284"/>
        <end position="451"/>
    </location>
</feature>
<dbReference type="InterPro" id="IPR027417">
    <property type="entry name" value="P-loop_NTPase"/>
</dbReference>
<protein>
    <recommendedName>
        <fullName evidence="7">NACHT domain-containing protein</fullName>
    </recommendedName>
</protein>
<reference evidence="5" key="1">
    <citation type="journal article" date="2023" name="Mol. Phylogenet. Evol.">
        <title>Genome-scale phylogeny and comparative genomics of the fungal order Sordariales.</title>
        <authorList>
            <person name="Hensen N."/>
            <person name="Bonometti L."/>
            <person name="Westerberg I."/>
            <person name="Brannstrom I.O."/>
            <person name="Guillou S."/>
            <person name="Cros-Aarteil S."/>
            <person name="Calhoun S."/>
            <person name="Haridas S."/>
            <person name="Kuo A."/>
            <person name="Mondo S."/>
            <person name="Pangilinan J."/>
            <person name="Riley R."/>
            <person name="LaButti K."/>
            <person name="Andreopoulos B."/>
            <person name="Lipzen A."/>
            <person name="Chen C."/>
            <person name="Yan M."/>
            <person name="Daum C."/>
            <person name="Ng V."/>
            <person name="Clum A."/>
            <person name="Steindorff A."/>
            <person name="Ohm R.A."/>
            <person name="Martin F."/>
            <person name="Silar P."/>
            <person name="Natvig D.O."/>
            <person name="Lalanne C."/>
            <person name="Gautier V."/>
            <person name="Ament-Velasquez S.L."/>
            <person name="Kruys A."/>
            <person name="Hutchinson M.I."/>
            <person name="Powell A.J."/>
            <person name="Barry K."/>
            <person name="Miller A.N."/>
            <person name="Grigoriev I.V."/>
            <person name="Debuchy R."/>
            <person name="Gladieux P."/>
            <person name="Hiltunen Thoren M."/>
            <person name="Johannesson H."/>
        </authorList>
    </citation>
    <scope>NUCLEOTIDE SEQUENCE</scope>
    <source>
        <strain evidence="5">CBS 990.96</strain>
    </source>
</reference>
<gene>
    <name evidence="5" type="ORF">QBC38DRAFT_502736</name>
</gene>
<name>A0AAN7BIL1_9PEZI</name>
<accession>A0AAN7BIL1</accession>
<evidence type="ECO:0000259" key="4">
    <source>
        <dbReference type="Pfam" id="PF25053"/>
    </source>
</evidence>
<keyword evidence="6" id="KW-1185">Reference proteome</keyword>
<comment type="caution">
    <text evidence="5">The sequence shown here is derived from an EMBL/GenBank/DDBJ whole genome shotgun (WGS) entry which is preliminary data.</text>
</comment>
<proteinExistence type="predicted"/>
<feature type="domain" description="DUF7791" evidence="4">
    <location>
        <begin position="602"/>
        <end position="662"/>
    </location>
</feature>
<evidence type="ECO:0000313" key="5">
    <source>
        <dbReference type="EMBL" id="KAK4223912.1"/>
    </source>
</evidence>
<dbReference type="PANTHER" id="PTHR10039:SF5">
    <property type="entry name" value="NACHT DOMAIN-CONTAINING PROTEIN"/>
    <property type="match status" value="1"/>
</dbReference>
<dbReference type="PANTHER" id="PTHR10039">
    <property type="entry name" value="AMELOGENIN"/>
    <property type="match status" value="1"/>
</dbReference>
<reference evidence="5" key="2">
    <citation type="submission" date="2023-05" db="EMBL/GenBank/DDBJ databases">
        <authorList>
            <consortium name="Lawrence Berkeley National Laboratory"/>
            <person name="Steindorff A."/>
            <person name="Hensen N."/>
            <person name="Bonometti L."/>
            <person name="Westerberg I."/>
            <person name="Brannstrom I.O."/>
            <person name="Guillou S."/>
            <person name="Cros-Aarteil S."/>
            <person name="Calhoun S."/>
            <person name="Haridas S."/>
            <person name="Kuo A."/>
            <person name="Mondo S."/>
            <person name="Pangilinan J."/>
            <person name="Riley R."/>
            <person name="Labutti K."/>
            <person name="Andreopoulos B."/>
            <person name="Lipzen A."/>
            <person name="Chen C."/>
            <person name="Yanf M."/>
            <person name="Daum C."/>
            <person name="Ng V."/>
            <person name="Clum A."/>
            <person name="Ohm R."/>
            <person name="Martin F."/>
            <person name="Silar P."/>
            <person name="Natvig D."/>
            <person name="Lalanne C."/>
            <person name="Gautier V."/>
            <person name="Ament-Velasquez S.L."/>
            <person name="Kruys A."/>
            <person name="Hutchinson M.I."/>
            <person name="Powell A.J."/>
            <person name="Barry K."/>
            <person name="Miller A.N."/>
            <person name="Grigoriev I.V."/>
            <person name="Debuchy R."/>
            <person name="Gladieux P."/>
            <person name="Thoren M.H."/>
            <person name="Johannesson H."/>
        </authorList>
    </citation>
    <scope>NUCLEOTIDE SEQUENCE</scope>
    <source>
        <strain evidence="5">CBS 990.96</strain>
    </source>
</reference>
<evidence type="ECO:0000313" key="6">
    <source>
        <dbReference type="Proteomes" id="UP001301958"/>
    </source>
</evidence>
<keyword evidence="2" id="KW-0175">Coiled coil</keyword>
<dbReference type="InterPro" id="IPR056693">
    <property type="entry name" value="DUF7791"/>
</dbReference>
<evidence type="ECO:0000256" key="1">
    <source>
        <dbReference type="ARBA" id="ARBA00022737"/>
    </source>
</evidence>
<feature type="coiled-coil region" evidence="2">
    <location>
        <begin position="135"/>
        <end position="162"/>
    </location>
</feature>
<dbReference type="Pfam" id="PF24883">
    <property type="entry name" value="NPHP3_N"/>
    <property type="match status" value="1"/>
</dbReference>
<dbReference type="EMBL" id="MU865410">
    <property type="protein sequence ID" value="KAK4223912.1"/>
    <property type="molecule type" value="Genomic_DNA"/>
</dbReference>
<evidence type="ECO:0000259" key="3">
    <source>
        <dbReference type="Pfam" id="PF24883"/>
    </source>
</evidence>
<sequence>MDPVSALGAAAAAVQFLTFVSEILGIIVSPDSTTETVAQIESIEEVCRRLDGFKLNVVSRSREVEHAIASGHFLGPGMQNVGLRIPEAQNPYAGLQGLLSKCENACREVVEVVDTVKRTHEPSSKWSNFSLTVKMRINQDKIEKIEMRLNRLQRLAALEMSKISITYQEMHLESLSLLIQESRILGAQHEARLTAIESALKELVDRTQSNTDPAAVVCSDLERMMANVKLSEEMIVKEFDILRSLGFQSRTVRHEAIPDAHRKTFEWVFKNDNSPNSPDQESDQPRLLDWLEHGTGIFWLSGKPGSGKSTFMRFLSGHKATKRALSRWASPLPVVVGSYYFWISGTQMQKSQKGLLQTLIYDIFRNCPDLIKVSCQSRWNEREQPNWTLSELLSTFKTLYKQSHVQCNFCLFIDGLDEFDGDGVEGDHLDLCESLISLAGSSNIKMCVSSRPWNVFEDSFGQDPRKKLYIHTLTRPDIIRYSMDRLYQHPRWSLLESQAAEEHCFVESIADKAQGVFLWVFFVTKILRAGLSNGDRFSDLQRKLERFPVDLEPFLKQMIDSASKSDRDRMGEALRMAVKALEPLNAMVYSCYDDPQSVQLFEVRRERITRRLNGWCKGLLELNPQGNVEFLHRSVAEFLQTKTMSEYLDSCTSLDFDPDWAIFQGYSLWMKLYGEQVRRAWGLKNAHVFSNNFSTLRPNMGITGITNHYEKRLSEPGSLRRLLWSCNNKHAPFFSTIRLLLHYASAIDAEGKIEKELLDNAIQNLDFTVASLSLFNPTDLKAYAHPYTFFRELLLLDDSLLGYISRECQRTPSYFSCLELPAIDFVLRNPDSSDNWPPLVPERLTCLFECGHDPNAVIPDTQGTTIWIRFMRGMTPGITAGVSPLDINMTHALPKFLAALELRLFQLFIEKGNADPSAALPSGGFHVFEEFVLMAFDYLHTQSDQANYLLALDCFIYNNARMGEYRPRPALFDDPFLPHWEQVLKDPGTTPSRYRYLINVLRRVMPLFVQAGWPLEEYPVLSSAVPGFVVPTPKTQLIQQCPTKSQWCSNKDCVKHRARVRRRRKH</sequence>
<dbReference type="AlphaFoldDB" id="A0AAN7BIL1"/>
<dbReference type="InterPro" id="IPR056884">
    <property type="entry name" value="NPHP3-like_N"/>
</dbReference>
<dbReference type="SUPFAM" id="SSF52540">
    <property type="entry name" value="P-loop containing nucleoside triphosphate hydrolases"/>
    <property type="match status" value="1"/>
</dbReference>
<evidence type="ECO:0000256" key="2">
    <source>
        <dbReference type="SAM" id="Coils"/>
    </source>
</evidence>
<dbReference type="Proteomes" id="UP001301958">
    <property type="component" value="Unassembled WGS sequence"/>
</dbReference>